<organism evidence="1 2">
    <name type="scientific">Kalanchoe fedtschenkoi</name>
    <name type="common">Lavender scallops</name>
    <name type="synonym">South American air plant</name>
    <dbReference type="NCBI Taxonomy" id="63787"/>
    <lineage>
        <taxon>Eukaryota</taxon>
        <taxon>Viridiplantae</taxon>
        <taxon>Streptophyta</taxon>
        <taxon>Embryophyta</taxon>
        <taxon>Tracheophyta</taxon>
        <taxon>Spermatophyta</taxon>
        <taxon>Magnoliopsida</taxon>
        <taxon>eudicotyledons</taxon>
        <taxon>Gunneridae</taxon>
        <taxon>Pentapetalae</taxon>
        <taxon>Saxifragales</taxon>
        <taxon>Crassulaceae</taxon>
        <taxon>Kalanchoe</taxon>
    </lineage>
</organism>
<evidence type="ECO:0000313" key="2">
    <source>
        <dbReference type="Proteomes" id="UP000594263"/>
    </source>
</evidence>
<keyword evidence="2" id="KW-1185">Reference proteome</keyword>
<sequence length="56" mass="6712">MCAWMVFRGCLQTWFKFIRFCVLNSLFCIFCNGIMKDQEHLFGTCHYFSAIWNSIC</sequence>
<evidence type="ECO:0000313" key="1">
    <source>
        <dbReference type="EnsemblPlants" id="Kaladp0075s0068.1.v1.1.CDS.1"/>
    </source>
</evidence>
<dbReference type="Gramene" id="Kaladp0075s0068.1.v1.1">
    <property type="protein sequence ID" value="Kaladp0075s0068.1.v1.1.CDS.1"/>
    <property type="gene ID" value="Kaladp0075s0068.v1.1"/>
</dbReference>
<accession>A0A7N0UP81</accession>
<protein>
    <recommendedName>
        <fullName evidence="3">Reverse transcriptase zinc-binding domain-containing protein</fullName>
    </recommendedName>
</protein>
<reference evidence="1" key="1">
    <citation type="submission" date="2021-01" db="UniProtKB">
        <authorList>
            <consortium name="EnsemblPlants"/>
        </authorList>
    </citation>
    <scope>IDENTIFICATION</scope>
</reference>
<evidence type="ECO:0008006" key="3">
    <source>
        <dbReference type="Google" id="ProtNLM"/>
    </source>
</evidence>
<name>A0A7N0UP81_KALFE</name>
<dbReference type="AlphaFoldDB" id="A0A7N0UP81"/>
<dbReference type="Proteomes" id="UP000594263">
    <property type="component" value="Unplaced"/>
</dbReference>
<proteinExistence type="predicted"/>
<dbReference type="EnsemblPlants" id="Kaladp0075s0068.1.v1.1">
    <property type="protein sequence ID" value="Kaladp0075s0068.1.v1.1.CDS.1"/>
    <property type="gene ID" value="Kaladp0075s0068.v1.1"/>
</dbReference>